<dbReference type="EMBL" id="NBAG03000333">
    <property type="protein sequence ID" value="PNI39117.1"/>
    <property type="molecule type" value="Genomic_DNA"/>
</dbReference>
<dbReference type="AlphaFoldDB" id="A0A2J8KVT0"/>
<protein>
    <submittedName>
        <fullName evidence="1">ATP23 isoform 3</fullName>
    </submittedName>
</protein>
<proteinExistence type="predicted"/>
<organism evidence="1 2">
    <name type="scientific">Pan troglodytes</name>
    <name type="common">Chimpanzee</name>
    <dbReference type="NCBI Taxonomy" id="9598"/>
    <lineage>
        <taxon>Eukaryota</taxon>
        <taxon>Metazoa</taxon>
        <taxon>Chordata</taxon>
        <taxon>Craniata</taxon>
        <taxon>Vertebrata</taxon>
        <taxon>Euteleostomi</taxon>
        <taxon>Mammalia</taxon>
        <taxon>Eutheria</taxon>
        <taxon>Euarchontoglires</taxon>
        <taxon>Primates</taxon>
        <taxon>Haplorrhini</taxon>
        <taxon>Catarrhini</taxon>
        <taxon>Hominidae</taxon>
        <taxon>Pan</taxon>
    </lineage>
</organism>
<feature type="non-terminal residue" evidence="1">
    <location>
        <position position="1"/>
    </location>
</feature>
<evidence type="ECO:0000313" key="1">
    <source>
        <dbReference type="EMBL" id="PNI39117.1"/>
    </source>
</evidence>
<name>A0A2J8KVT0_PANTR</name>
<dbReference type="Proteomes" id="UP000236370">
    <property type="component" value="Unassembled WGS sequence"/>
</dbReference>
<gene>
    <name evidence="1" type="ORF">CK820_G0035428</name>
</gene>
<comment type="caution">
    <text evidence="1">The sequence shown here is derived from an EMBL/GenBank/DDBJ whole genome shotgun (WGS) entry which is preliminary data.</text>
</comment>
<evidence type="ECO:0000313" key="2">
    <source>
        <dbReference type="Proteomes" id="UP000236370"/>
    </source>
</evidence>
<sequence length="36" mass="4083">AQGNLQQGFFSSFFTSSQKCQLRLLKTLETNSFVPE</sequence>
<reference evidence="1 2" key="1">
    <citation type="submission" date="2017-12" db="EMBL/GenBank/DDBJ databases">
        <title>High-resolution comparative analysis of great ape genomes.</title>
        <authorList>
            <person name="Pollen A."/>
            <person name="Hastie A."/>
            <person name="Hormozdiari F."/>
            <person name="Dougherty M."/>
            <person name="Liu R."/>
            <person name="Chaisson M."/>
            <person name="Hoppe E."/>
            <person name="Hill C."/>
            <person name="Pang A."/>
            <person name="Hillier L."/>
            <person name="Baker C."/>
            <person name="Armstrong J."/>
            <person name="Shendure J."/>
            <person name="Paten B."/>
            <person name="Wilson R."/>
            <person name="Chao H."/>
            <person name="Schneider V."/>
            <person name="Ventura M."/>
            <person name="Kronenberg Z."/>
            <person name="Murali S."/>
            <person name="Gordon D."/>
            <person name="Cantsilieris S."/>
            <person name="Munson K."/>
            <person name="Nelson B."/>
            <person name="Raja A."/>
            <person name="Underwood J."/>
            <person name="Diekhans M."/>
            <person name="Fiddes I."/>
            <person name="Haussler D."/>
            <person name="Eichler E."/>
        </authorList>
    </citation>
    <scope>NUCLEOTIDE SEQUENCE [LARGE SCALE GENOMIC DNA]</scope>
    <source>
        <strain evidence="1">Yerkes chimp pedigree #C0471</strain>
    </source>
</reference>
<accession>A0A2J8KVT0</accession>